<comment type="caution">
    <text evidence="6">Lacks conserved residue(s) required for the propagation of feature annotation.</text>
</comment>
<dbReference type="Pfam" id="PF00551">
    <property type="entry name" value="Formyl_trans_N"/>
    <property type="match status" value="1"/>
</dbReference>
<evidence type="ECO:0000256" key="2">
    <source>
        <dbReference type="ARBA" id="ARBA00022679"/>
    </source>
</evidence>
<feature type="binding site" evidence="6">
    <location>
        <begin position="16"/>
        <end position="18"/>
    </location>
    <ligand>
        <name>N(1)-(5-phospho-beta-D-ribosyl)glycinamide</name>
        <dbReference type="ChEBI" id="CHEBI:143788"/>
    </ligand>
</feature>
<evidence type="ECO:0000256" key="4">
    <source>
        <dbReference type="ARBA" id="ARBA00038440"/>
    </source>
</evidence>
<name>A0A165LY74_PELLU</name>
<dbReference type="CDD" id="cd08645">
    <property type="entry name" value="FMT_core_GART"/>
    <property type="match status" value="1"/>
</dbReference>
<dbReference type="EMBL" id="LVWG01000022">
    <property type="protein sequence ID" value="KZK74577.1"/>
    <property type="molecule type" value="Genomic_DNA"/>
</dbReference>
<dbReference type="PANTHER" id="PTHR43369:SF2">
    <property type="entry name" value="PHOSPHORIBOSYLGLYCINAMIDE FORMYLTRANSFERASE"/>
    <property type="match status" value="1"/>
</dbReference>
<dbReference type="HAMAP" id="MF_01930">
    <property type="entry name" value="PurN"/>
    <property type="match status" value="1"/>
</dbReference>
<dbReference type="GO" id="GO:0004644">
    <property type="term" value="F:phosphoribosylglycinamide formyltransferase activity"/>
    <property type="evidence" value="ECO:0007669"/>
    <property type="project" value="UniProtKB-UniRule"/>
</dbReference>
<comment type="function">
    <text evidence="6">Catalyzes the transfer of a formyl group from 10-formyltetrahydrofolate to 5-phospho-ribosyl-glycinamide (GAR), producing 5-phospho-ribosyl-N-formylglycinamide (FGAR) and tetrahydrofolate.</text>
</comment>
<feature type="binding site" evidence="6">
    <location>
        <position position="111"/>
    </location>
    <ligand>
        <name>(6R)-10-formyltetrahydrofolate</name>
        <dbReference type="ChEBI" id="CHEBI:195366"/>
    </ligand>
</feature>
<dbReference type="InterPro" id="IPR036477">
    <property type="entry name" value="Formyl_transf_N_sf"/>
</dbReference>
<reference evidence="8 9" key="1">
    <citation type="submission" date="2016-03" db="EMBL/GenBank/DDBJ databases">
        <title>Speciation and ecological success in dimly lit waters: horizontal gene transfer in a green sulfur bacteria bloom unveiled by metagenomic assembly.</title>
        <authorList>
            <person name="Llorens-Mares T."/>
            <person name="Liu Z."/>
            <person name="Allen L.Z."/>
            <person name="Rusch D.B."/>
            <person name="Craig M.T."/>
            <person name="Dupont C.L."/>
            <person name="Bryant D.A."/>
            <person name="Casamayor E.O."/>
        </authorList>
    </citation>
    <scope>NUCLEOTIDE SEQUENCE [LARGE SCALE GENOMIC DNA]</scope>
    <source>
        <strain evidence="8">CIII</strain>
    </source>
</reference>
<dbReference type="InterPro" id="IPR002376">
    <property type="entry name" value="Formyl_transf_N"/>
</dbReference>
<feature type="site" description="Raises pKa of active site His" evidence="6">
    <location>
        <position position="154"/>
    </location>
</feature>
<evidence type="ECO:0000256" key="1">
    <source>
        <dbReference type="ARBA" id="ARBA00005054"/>
    </source>
</evidence>
<gene>
    <name evidence="6" type="primary">purN</name>
    <name evidence="8" type="ORF">A3K90_02360</name>
</gene>
<evidence type="ECO:0000259" key="7">
    <source>
        <dbReference type="Pfam" id="PF00551"/>
    </source>
</evidence>
<feature type="active site" description="Proton donor" evidence="6">
    <location>
        <position position="113"/>
    </location>
</feature>
<dbReference type="PANTHER" id="PTHR43369">
    <property type="entry name" value="PHOSPHORIBOSYLGLYCINAMIDE FORMYLTRANSFERASE"/>
    <property type="match status" value="1"/>
</dbReference>
<sequence length="200" mass="22292">MSNPKRRLAVFCSGTGSNFMAVHKAIAERSLPAEIVLCISNRRQCGAMEFARREGIDTLHISEKQFNGQEEFARAMIQALEAHGIETILLAGYMRKIPAEVTLAYRNNILNIHPALLPKFGGEGMYGIHVHTAVLAAGEQQSGATVHFVDEEYDRGEILLQGTVPVMEGDTPETLAARVLECEHRIYPEALYKLLLRFRQ</sequence>
<dbReference type="Gene3D" id="3.40.50.170">
    <property type="entry name" value="Formyl transferase, N-terminal domain"/>
    <property type="match status" value="1"/>
</dbReference>
<dbReference type="SUPFAM" id="SSF53328">
    <property type="entry name" value="Formyltransferase"/>
    <property type="match status" value="1"/>
</dbReference>
<dbReference type="UniPathway" id="UPA00074">
    <property type="reaction ID" value="UER00126"/>
</dbReference>
<protein>
    <recommendedName>
        <fullName evidence="6">Phosphoribosylglycinamide formyltransferase</fullName>
        <ecNumber evidence="6">2.1.2.2</ecNumber>
    </recommendedName>
    <alternativeName>
        <fullName evidence="6">5'-phosphoribosylglycinamide transformylase</fullName>
    </alternativeName>
    <alternativeName>
        <fullName evidence="6">GAR transformylase</fullName>
        <shortName evidence="6">GART</shortName>
    </alternativeName>
</protein>
<keyword evidence="2 6" id="KW-0808">Transferase</keyword>
<evidence type="ECO:0000256" key="3">
    <source>
        <dbReference type="ARBA" id="ARBA00022755"/>
    </source>
</evidence>
<evidence type="ECO:0000256" key="5">
    <source>
        <dbReference type="ARBA" id="ARBA00047664"/>
    </source>
</evidence>
<dbReference type="InterPro" id="IPR001555">
    <property type="entry name" value="GART_AS"/>
</dbReference>
<dbReference type="GO" id="GO:0005737">
    <property type="term" value="C:cytoplasm"/>
    <property type="evidence" value="ECO:0007669"/>
    <property type="project" value="TreeGrafter"/>
</dbReference>
<evidence type="ECO:0000313" key="9">
    <source>
        <dbReference type="Proteomes" id="UP000076481"/>
    </source>
</evidence>
<dbReference type="AlphaFoldDB" id="A0A165LY74"/>
<comment type="similarity">
    <text evidence="4 6">Belongs to the GART family.</text>
</comment>
<dbReference type="PROSITE" id="PS00373">
    <property type="entry name" value="GART"/>
    <property type="match status" value="1"/>
</dbReference>
<dbReference type="EC" id="2.1.2.2" evidence="6"/>
<evidence type="ECO:0000256" key="6">
    <source>
        <dbReference type="HAMAP-Rule" id="MF_01930"/>
    </source>
</evidence>
<comment type="pathway">
    <text evidence="1 6">Purine metabolism; IMP biosynthesis via de novo pathway; N(2)-formyl-N(1)-(5-phospho-D-ribosyl)glycinamide from N(1)-(5-phospho-D-ribosyl)glycinamide (10-formyl THF route): step 1/1.</text>
</comment>
<dbReference type="InterPro" id="IPR004607">
    <property type="entry name" value="GART"/>
</dbReference>
<feature type="domain" description="Formyl transferase N-terminal" evidence="7">
    <location>
        <begin position="7"/>
        <end position="191"/>
    </location>
</feature>
<dbReference type="NCBIfam" id="TIGR00639">
    <property type="entry name" value="PurN"/>
    <property type="match status" value="1"/>
</dbReference>
<comment type="catalytic activity">
    <reaction evidence="5 6">
        <text>N(1)-(5-phospho-beta-D-ribosyl)glycinamide + (6R)-10-formyltetrahydrofolate = N(2)-formyl-N(1)-(5-phospho-beta-D-ribosyl)glycinamide + (6S)-5,6,7,8-tetrahydrofolate + H(+)</text>
        <dbReference type="Rhea" id="RHEA:15053"/>
        <dbReference type="ChEBI" id="CHEBI:15378"/>
        <dbReference type="ChEBI" id="CHEBI:57453"/>
        <dbReference type="ChEBI" id="CHEBI:143788"/>
        <dbReference type="ChEBI" id="CHEBI:147286"/>
        <dbReference type="ChEBI" id="CHEBI:195366"/>
        <dbReference type="EC" id="2.1.2.2"/>
    </reaction>
</comment>
<dbReference type="RefSeq" id="WP_303681312.1">
    <property type="nucleotide sequence ID" value="NZ_LVWG01000022.1"/>
</dbReference>
<dbReference type="GO" id="GO:0006189">
    <property type="term" value="P:'de novo' IMP biosynthetic process"/>
    <property type="evidence" value="ECO:0007669"/>
    <property type="project" value="UniProtKB-UniRule"/>
</dbReference>
<evidence type="ECO:0000313" key="8">
    <source>
        <dbReference type="EMBL" id="KZK74577.1"/>
    </source>
</evidence>
<keyword evidence="3 6" id="KW-0658">Purine biosynthesis</keyword>
<dbReference type="Proteomes" id="UP000076481">
    <property type="component" value="Unassembled WGS sequence"/>
</dbReference>
<comment type="caution">
    <text evidence="8">The sequence shown here is derived from an EMBL/GenBank/DDBJ whole genome shotgun (WGS) entry which is preliminary data.</text>
</comment>
<proteinExistence type="inferred from homology"/>
<accession>A0A165LY74</accession>
<organism evidence="8 9">
    <name type="scientific">Pelodictyon luteolum</name>
    <dbReference type="NCBI Taxonomy" id="1100"/>
    <lineage>
        <taxon>Bacteria</taxon>
        <taxon>Pseudomonadati</taxon>
        <taxon>Chlorobiota</taxon>
        <taxon>Chlorobiia</taxon>
        <taxon>Chlorobiales</taxon>
        <taxon>Chlorobiaceae</taxon>
        <taxon>Chlorobium/Pelodictyon group</taxon>
        <taxon>Pelodictyon</taxon>
    </lineage>
</organism>